<dbReference type="GO" id="GO:0016829">
    <property type="term" value="F:lyase activity"/>
    <property type="evidence" value="ECO:0007669"/>
    <property type="project" value="UniProtKB-KW"/>
</dbReference>
<keyword evidence="4" id="KW-0456">Lyase</keyword>
<dbReference type="PANTHER" id="PTHR32308:SF10">
    <property type="entry name" value="CITRATE LYASE SUBUNIT BETA"/>
    <property type="match status" value="1"/>
</dbReference>
<protein>
    <submittedName>
        <fullName evidence="4">HpcH/HpaI aldolase/citrate lyase family protein</fullName>
    </submittedName>
</protein>
<accession>A0ABY5VV45</accession>
<gene>
    <name evidence="4" type="ORF">Dfulv_35055</name>
</gene>
<dbReference type="Gene3D" id="3.20.20.60">
    <property type="entry name" value="Phosphoenolpyruvate-binding domains"/>
    <property type="match status" value="1"/>
</dbReference>
<organism evidence="4 5">
    <name type="scientific">Dactylosporangium fulvum</name>
    <dbReference type="NCBI Taxonomy" id="53359"/>
    <lineage>
        <taxon>Bacteria</taxon>
        <taxon>Bacillati</taxon>
        <taxon>Actinomycetota</taxon>
        <taxon>Actinomycetes</taxon>
        <taxon>Micromonosporales</taxon>
        <taxon>Micromonosporaceae</taxon>
        <taxon>Dactylosporangium</taxon>
    </lineage>
</organism>
<dbReference type="InterPro" id="IPR039480">
    <property type="entry name" value="C-C_Bond_Lyase-like"/>
</dbReference>
<keyword evidence="2" id="KW-0479">Metal-binding</keyword>
<evidence type="ECO:0000256" key="1">
    <source>
        <dbReference type="ARBA" id="ARBA00001946"/>
    </source>
</evidence>
<comment type="cofactor">
    <cofactor evidence="1">
        <name>Mg(2+)</name>
        <dbReference type="ChEBI" id="CHEBI:18420"/>
    </cofactor>
</comment>
<dbReference type="Proteomes" id="UP001059617">
    <property type="component" value="Chromosome"/>
</dbReference>
<evidence type="ECO:0000256" key="3">
    <source>
        <dbReference type="ARBA" id="ARBA00022842"/>
    </source>
</evidence>
<dbReference type="PANTHER" id="PTHR32308">
    <property type="entry name" value="LYASE BETA SUBUNIT, PUTATIVE (AFU_ORTHOLOGUE AFUA_4G13030)-RELATED"/>
    <property type="match status" value="1"/>
</dbReference>
<keyword evidence="5" id="KW-1185">Reference proteome</keyword>
<dbReference type="InterPro" id="IPR040442">
    <property type="entry name" value="Pyrv_kinase-like_dom_sf"/>
</dbReference>
<dbReference type="RefSeq" id="WP_259858112.1">
    <property type="nucleotide sequence ID" value="NZ_BAAAST010000009.1"/>
</dbReference>
<dbReference type="PIRSF" id="PIRSF015582">
    <property type="entry name" value="Cit_lyase_B"/>
    <property type="match status" value="1"/>
</dbReference>
<dbReference type="Pfam" id="PF15617">
    <property type="entry name" value="C-C_Bond_Lyase"/>
    <property type="match status" value="1"/>
</dbReference>
<reference evidence="4" key="1">
    <citation type="submission" date="2021-04" db="EMBL/GenBank/DDBJ databases">
        <authorList>
            <person name="Hartkoorn R.C."/>
            <person name="Beaudoing E."/>
            <person name="Hot D."/>
        </authorList>
    </citation>
    <scope>NUCLEOTIDE SEQUENCE</scope>
    <source>
        <strain evidence="4">NRRL B-16292</strain>
    </source>
</reference>
<dbReference type="InterPro" id="IPR011206">
    <property type="entry name" value="Citrate_lyase_beta/mcl1/mcl2"/>
</dbReference>
<sequence length="358" mass="38406">MRHFAQLPAAERRRLFALPPLEFARTADPATLAVGLGATLYMPGTRPRLADDLQRLALLGVLSAVICLEDAIGDAEVADAERNVVAQLRDCAARPGAVPLVFVRVRRPEQIPALVEALGADAHILSGFVLPKFTDLNGAAFLDALADTAAEHEHPLLAMPVVESAEVIHKETRLDTLSGIRALLAKHRSNILAVRLGATDFAAAYGIRHGPTLTVYDVGVLADVITDVVNLLGRADGSGYVVTGPVWEYFTPDLDGLYRETALDLANGLIGKTVIHPRHLPVVHALMVVTAEEYADAMDILKSNGEDWGARASSYGNKMNESKPHRAWAERVLSRAAAFGVAAENIGVDDLRQAQTST</sequence>
<proteinExistence type="predicted"/>
<name>A0ABY5VV45_9ACTN</name>
<evidence type="ECO:0000256" key="2">
    <source>
        <dbReference type="ARBA" id="ARBA00022723"/>
    </source>
</evidence>
<keyword evidence="3" id="KW-0460">Magnesium</keyword>
<evidence type="ECO:0000313" key="4">
    <source>
        <dbReference type="EMBL" id="UWP80353.1"/>
    </source>
</evidence>
<dbReference type="InterPro" id="IPR015813">
    <property type="entry name" value="Pyrv/PenolPyrv_kinase-like_dom"/>
</dbReference>
<evidence type="ECO:0000313" key="5">
    <source>
        <dbReference type="Proteomes" id="UP001059617"/>
    </source>
</evidence>
<reference evidence="4" key="2">
    <citation type="submission" date="2022-09" db="EMBL/GenBank/DDBJ databases">
        <title>Biosynthetic gene clusters of Dactylosporangioum fulvum.</title>
        <authorList>
            <person name="Caradec T."/>
        </authorList>
    </citation>
    <scope>NUCLEOTIDE SEQUENCE</scope>
    <source>
        <strain evidence="4">NRRL B-16292</strain>
    </source>
</reference>
<dbReference type="SUPFAM" id="SSF51621">
    <property type="entry name" value="Phosphoenolpyruvate/pyruvate domain"/>
    <property type="match status" value="1"/>
</dbReference>
<dbReference type="EMBL" id="CP073720">
    <property type="protein sequence ID" value="UWP80353.1"/>
    <property type="molecule type" value="Genomic_DNA"/>
</dbReference>